<dbReference type="PANTHER" id="PTHR30098">
    <property type="entry name" value="LEUCYL/PHENYLALANYL-TRNA--PROTEIN TRANSFERASE"/>
    <property type="match status" value="1"/>
</dbReference>
<comment type="catalytic activity">
    <reaction evidence="7 15">
        <text>N-terminal L-lysyl-[protein] + L-leucyl-tRNA(Leu) = N-terminal L-leucyl-L-lysyl-[protein] + tRNA(Leu) + H(+)</text>
        <dbReference type="Rhea" id="RHEA:12340"/>
        <dbReference type="Rhea" id="RHEA-COMP:9613"/>
        <dbReference type="Rhea" id="RHEA-COMP:9622"/>
        <dbReference type="Rhea" id="RHEA-COMP:12670"/>
        <dbReference type="Rhea" id="RHEA-COMP:12671"/>
        <dbReference type="ChEBI" id="CHEBI:15378"/>
        <dbReference type="ChEBI" id="CHEBI:65249"/>
        <dbReference type="ChEBI" id="CHEBI:78442"/>
        <dbReference type="ChEBI" id="CHEBI:78494"/>
        <dbReference type="ChEBI" id="CHEBI:133043"/>
        <dbReference type="EC" id="2.3.2.6"/>
    </reaction>
</comment>
<accession>A0A0J7JA11</accession>
<keyword evidence="2 15" id="KW-0963">Cytoplasm</keyword>
<proteinExistence type="inferred from homology"/>
<gene>
    <name evidence="15" type="primary">aat</name>
    <name evidence="16" type="ORF">Msub_10910</name>
</gene>
<dbReference type="InterPro" id="IPR004616">
    <property type="entry name" value="Leu/Phe-tRNA_Trfase"/>
</dbReference>
<comment type="similarity">
    <text evidence="9 15">Belongs to the L/F-transferase family.</text>
</comment>
<name>A0A0J7JA11_9GAMM</name>
<dbReference type="SUPFAM" id="SSF55729">
    <property type="entry name" value="Acyl-CoA N-acyltransferases (Nat)"/>
    <property type="match status" value="1"/>
</dbReference>
<dbReference type="GO" id="GO:0008914">
    <property type="term" value="F:leucyl-tRNA--protein transferase activity"/>
    <property type="evidence" value="ECO:0007669"/>
    <property type="project" value="UniProtKB-UniRule"/>
</dbReference>
<evidence type="ECO:0000256" key="13">
    <source>
        <dbReference type="ARBA" id="ARBA00077165"/>
    </source>
</evidence>
<protein>
    <recommendedName>
        <fullName evidence="11 15">Leucyl/phenylalanyl-tRNA--protein transferase</fullName>
        <ecNumber evidence="10 15">2.3.2.6</ecNumber>
    </recommendedName>
    <alternativeName>
        <fullName evidence="12 15">L/F-transferase</fullName>
    </alternativeName>
    <alternativeName>
        <fullName evidence="13 15">Leucyltransferase</fullName>
    </alternativeName>
    <alternativeName>
        <fullName evidence="14 15">Phenyalanyltransferase</fullName>
    </alternativeName>
</protein>
<sequence>MAEPSVQGRIHSVFQKAAPTGLNSIGPKHRSNYRRRMTSLPWLDPDQLWFPPASEALDDPDGLLALGGDLSTDRLILAYRNGIFPWYSDEQPILWWSPNPRCVLFPNEIHVSRSLHRTLNKQRFQVTADRAFGRIIRLCASTRAEGTWITQEMIASYAELHRMGVAHSIEVWNHRGDLAGGMYGLAIGTCFFGESMFSLETNASKVLMVHLAHQLQDWGYRIMDCQVESRHLLTMGARTIPREEFLSILRMSIDQKPDQTDWTFQWCWPGPEV</sequence>
<comment type="catalytic activity">
    <reaction evidence="5 15">
        <text>L-phenylalanyl-tRNA(Phe) + an N-terminal L-alpha-aminoacyl-[protein] = an N-terminal L-phenylalanyl-L-alpha-aminoacyl-[protein] + tRNA(Phe)</text>
        <dbReference type="Rhea" id="RHEA:43632"/>
        <dbReference type="Rhea" id="RHEA-COMP:9668"/>
        <dbReference type="Rhea" id="RHEA-COMP:9699"/>
        <dbReference type="Rhea" id="RHEA-COMP:10636"/>
        <dbReference type="Rhea" id="RHEA-COMP:10637"/>
        <dbReference type="ChEBI" id="CHEBI:78442"/>
        <dbReference type="ChEBI" id="CHEBI:78531"/>
        <dbReference type="ChEBI" id="CHEBI:78597"/>
        <dbReference type="ChEBI" id="CHEBI:83561"/>
        <dbReference type="EC" id="2.3.2.6"/>
    </reaction>
</comment>
<evidence type="ECO:0000256" key="11">
    <source>
        <dbReference type="ARBA" id="ARBA00074372"/>
    </source>
</evidence>
<dbReference type="Pfam" id="PF03588">
    <property type="entry name" value="Leu_Phe_trans"/>
    <property type="match status" value="1"/>
</dbReference>
<evidence type="ECO:0000256" key="3">
    <source>
        <dbReference type="ARBA" id="ARBA00022679"/>
    </source>
</evidence>
<dbReference type="STRING" id="1658765.Msub_10910"/>
<dbReference type="FunFam" id="3.30.70.3550:FF:000001">
    <property type="entry name" value="Leucyl/phenylalanyl-tRNA--protein transferase"/>
    <property type="match status" value="1"/>
</dbReference>
<dbReference type="Gene3D" id="3.30.70.3550">
    <property type="entry name" value="Leucyl/phenylalanyl-tRNA-protein transferase, N-terminal domain"/>
    <property type="match status" value="1"/>
</dbReference>
<dbReference type="Gene3D" id="3.40.630.70">
    <property type="entry name" value="Leucyl/phenylalanyl-tRNA-protein transferase, C-terminal domain"/>
    <property type="match status" value="1"/>
</dbReference>
<dbReference type="InterPro" id="IPR042221">
    <property type="entry name" value="Leu/Phe-tRNA_Trfase_N"/>
</dbReference>
<keyword evidence="17" id="KW-1185">Reference proteome</keyword>
<dbReference type="HAMAP" id="MF_00688">
    <property type="entry name" value="Leu_Phe_trans"/>
    <property type="match status" value="1"/>
</dbReference>
<dbReference type="GO" id="GO:0005737">
    <property type="term" value="C:cytoplasm"/>
    <property type="evidence" value="ECO:0007669"/>
    <property type="project" value="UniProtKB-SubCell"/>
</dbReference>
<keyword evidence="4 15" id="KW-0012">Acyltransferase</keyword>
<dbReference type="AlphaFoldDB" id="A0A0J7JA11"/>
<comment type="caution">
    <text evidence="16">The sequence shown here is derived from an EMBL/GenBank/DDBJ whole genome shotgun (WGS) entry which is preliminary data.</text>
</comment>
<dbReference type="InterPro" id="IPR016181">
    <property type="entry name" value="Acyl_CoA_acyltransferase"/>
</dbReference>
<evidence type="ECO:0000313" key="16">
    <source>
        <dbReference type="EMBL" id="KMQ74721.1"/>
    </source>
</evidence>
<evidence type="ECO:0000256" key="8">
    <source>
        <dbReference type="ARBA" id="ARBA00054043"/>
    </source>
</evidence>
<comment type="function">
    <text evidence="8 15">Functions in the N-end rule pathway of protein degradation where it conjugates Leu, Phe and, less efficiently, Met from aminoacyl-tRNAs to the N-termini of proteins containing an N-terminal arginine or lysine.</text>
</comment>
<evidence type="ECO:0000256" key="1">
    <source>
        <dbReference type="ARBA" id="ARBA00004496"/>
    </source>
</evidence>
<evidence type="ECO:0000256" key="2">
    <source>
        <dbReference type="ARBA" id="ARBA00022490"/>
    </source>
</evidence>
<evidence type="ECO:0000256" key="15">
    <source>
        <dbReference type="HAMAP-Rule" id="MF_00688"/>
    </source>
</evidence>
<dbReference type="FunFam" id="3.40.630.70:FF:000001">
    <property type="entry name" value="Leucyl/phenylalanyl-tRNA--protein transferase"/>
    <property type="match status" value="1"/>
</dbReference>
<organism evidence="16 17">
    <name type="scientific">Marinobacter subterrani</name>
    <dbReference type="NCBI Taxonomy" id="1658765"/>
    <lineage>
        <taxon>Bacteria</taxon>
        <taxon>Pseudomonadati</taxon>
        <taxon>Pseudomonadota</taxon>
        <taxon>Gammaproteobacteria</taxon>
        <taxon>Pseudomonadales</taxon>
        <taxon>Marinobacteraceae</taxon>
        <taxon>Marinobacter</taxon>
    </lineage>
</organism>
<dbReference type="NCBIfam" id="TIGR00667">
    <property type="entry name" value="aat"/>
    <property type="match status" value="1"/>
</dbReference>
<dbReference type="InterPro" id="IPR042203">
    <property type="entry name" value="Leu/Phe-tRNA_Trfase_C"/>
</dbReference>
<evidence type="ECO:0000256" key="10">
    <source>
        <dbReference type="ARBA" id="ARBA00066767"/>
    </source>
</evidence>
<comment type="subcellular location">
    <subcellularLocation>
        <location evidence="1 15">Cytoplasm</location>
    </subcellularLocation>
</comment>
<evidence type="ECO:0000256" key="5">
    <source>
        <dbReference type="ARBA" id="ARBA00050607"/>
    </source>
</evidence>
<dbReference type="PATRIC" id="fig|1658765.3.peg.903"/>
<reference evidence="16 17" key="1">
    <citation type="submission" date="2015-06" db="EMBL/GenBank/DDBJ databases">
        <title>Marinobacter subterrani, a genetically tractable neutrophilic iron-oxidizing strain isolated from the Soudan Iron Mine.</title>
        <authorList>
            <person name="Bonis B.M."/>
            <person name="Gralnick J.A."/>
        </authorList>
    </citation>
    <scope>NUCLEOTIDE SEQUENCE [LARGE SCALE GENOMIC DNA]</scope>
    <source>
        <strain evidence="16 17">JG233</strain>
    </source>
</reference>
<evidence type="ECO:0000256" key="6">
    <source>
        <dbReference type="ARBA" id="ARBA00050652"/>
    </source>
</evidence>
<dbReference type="PANTHER" id="PTHR30098:SF2">
    <property type="entry name" value="LEUCYL_PHENYLALANYL-TRNA--PROTEIN TRANSFERASE"/>
    <property type="match status" value="1"/>
</dbReference>
<evidence type="ECO:0000313" key="17">
    <source>
        <dbReference type="Proteomes" id="UP000036102"/>
    </source>
</evidence>
<dbReference type="GO" id="GO:0030163">
    <property type="term" value="P:protein catabolic process"/>
    <property type="evidence" value="ECO:0007669"/>
    <property type="project" value="UniProtKB-UniRule"/>
</dbReference>
<evidence type="ECO:0000256" key="4">
    <source>
        <dbReference type="ARBA" id="ARBA00023315"/>
    </source>
</evidence>
<evidence type="ECO:0000256" key="12">
    <source>
        <dbReference type="ARBA" id="ARBA00077136"/>
    </source>
</evidence>
<evidence type="ECO:0000256" key="14">
    <source>
        <dbReference type="ARBA" id="ARBA00083640"/>
    </source>
</evidence>
<dbReference type="EMBL" id="LFBU01000001">
    <property type="protein sequence ID" value="KMQ74721.1"/>
    <property type="molecule type" value="Genomic_DNA"/>
</dbReference>
<dbReference type="EC" id="2.3.2.6" evidence="10 15"/>
<evidence type="ECO:0000256" key="7">
    <source>
        <dbReference type="ARBA" id="ARBA00051538"/>
    </source>
</evidence>
<keyword evidence="3 15" id="KW-0808">Transferase</keyword>
<evidence type="ECO:0000256" key="9">
    <source>
        <dbReference type="ARBA" id="ARBA00061535"/>
    </source>
</evidence>
<comment type="catalytic activity">
    <reaction evidence="6 15">
        <text>N-terminal L-arginyl-[protein] + L-leucyl-tRNA(Leu) = N-terminal L-leucyl-L-arginyl-[protein] + tRNA(Leu) + H(+)</text>
        <dbReference type="Rhea" id="RHEA:50416"/>
        <dbReference type="Rhea" id="RHEA-COMP:9613"/>
        <dbReference type="Rhea" id="RHEA-COMP:9622"/>
        <dbReference type="Rhea" id="RHEA-COMP:12672"/>
        <dbReference type="Rhea" id="RHEA-COMP:12673"/>
        <dbReference type="ChEBI" id="CHEBI:15378"/>
        <dbReference type="ChEBI" id="CHEBI:64719"/>
        <dbReference type="ChEBI" id="CHEBI:78442"/>
        <dbReference type="ChEBI" id="CHEBI:78494"/>
        <dbReference type="ChEBI" id="CHEBI:133044"/>
        <dbReference type="EC" id="2.3.2.6"/>
    </reaction>
</comment>
<dbReference type="Proteomes" id="UP000036102">
    <property type="component" value="Unassembled WGS sequence"/>
</dbReference>